<feature type="chain" id="PRO_5014332937" evidence="1">
    <location>
        <begin position="25"/>
        <end position="144"/>
    </location>
</feature>
<keyword evidence="1" id="KW-0732">Signal</keyword>
<dbReference type="ExpressionAtlas" id="A0A2K3LK37">
    <property type="expression patterns" value="baseline"/>
</dbReference>
<dbReference type="SUPFAM" id="SSF74650">
    <property type="entry name" value="Galactose mutarotase-like"/>
    <property type="match status" value="1"/>
</dbReference>
<evidence type="ECO:0000313" key="3">
    <source>
        <dbReference type="Proteomes" id="UP000236291"/>
    </source>
</evidence>
<organism evidence="2 3">
    <name type="scientific">Trifolium pratense</name>
    <name type="common">Red clover</name>
    <dbReference type="NCBI Taxonomy" id="57577"/>
    <lineage>
        <taxon>Eukaryota</taxon>
        <taxon>Viridiplantae</taxon>
        <taxon>Streptophyta</taxon>
        <taxon>Embryophyta</taxon>
        <taxon>Tracheophyta</taxon>
        <taxon>Spermatophyta</taxon>
        <taxon>Magnoliopsida</taxon>
        <taxon>eudicotyledons</taxon>
        <taxon>Gunneridae</taxon>
        <taxon>Pentapetalae</taxon>
        <taxon>rosids</taxon>
        <taxon>fabids</taxon>
        <taxon>Fabales</taxon>
        <taxon>Fabaceae</taxon>
        <taxon>Papilionoideae</taxon>
        <taxon>50 kb inversion clade</taxon>
        <taxon>NPAAA clade</taxon>
        <taxon>Hologalegina</taxon>
        <taxon>IRL clade</taxon>
        <taxon>Trifolieae</taxon>
        <taxon>Trifolium</taxon>
    </lineage>
</organism>
<dbReference type="GO" id="GO:0003824">
    <property type="term" value="F:catalytic activity"/>
    <property type="evidence" value="ECO:0007669"/>
    <property type="project" value="InterPro"/>
</dbReference>
<protein>
    <submittedName>
        <fullName evidence="2">Alpha-D-xylosidase</fullName>
    </submittedName>
</protein>
<name>A0A2K3LK37_TRIPR</name>
<evidence type="ECO:0000256" key="1">
    <source>
        <dbReference type="SAM" id="SignalP"/>
    </source>
</evidence>
<sequence length="144" mass="16680">MVFLRPLLALTLSSFLLTWLLCLAEETNYSSSKIGQGYRLITIEDTPDGALVGLLQVKQKNNIYGADIPLLRFYVKHETENRLRVHITDAKNKRWEVPYNLLPRQQPPPLKQKIKRFRKNSLSVSEYSSSELVFSYTSDPFSFK</sequence>
<dbReference type="GO" id="GO:0005975">
    <property type="term" value="P:carbohydrate metabolic process"/>
    <property type="evidence" value="ECO:0007669"/>
    <property type="project" value="InterPro"/>
</dbReference>
<reference evidence="2 3" key="2">
    <citation type="journal article" date="2017" name="Front. Plant Sci.">
        <title>Gene Classification and Mining of Molecular Markers Useful in Red Clover (Trifolium pratense) Breeding.</title>
        <authorList>
            <person name="Istvanek J."/>
            <person name="Dluhosova J."/>
            <person name="Dluhos P."/>
            <person name="Patkova L."/>
            <person name="Nedelnik J."/>
            <person name="Repkova J."/>
        </authorList>
    </citation>
    <scope>NUCLEOTIDE SEQUENCE [LARGE SCALE GENOMIC DNA]</scope>
    <source>
        <strain evidence="3">cv. Tatra</strain>
        <tissue evidence="2">Young leaves</tissue>
    </source>
</reference>
<gene>
    <name evidence="2" type="ORF">L195_g034889</name>
</gene>
<evidence type="ECO:0000313" key="2">
    <source>
        <dbReference type="EMBL" id="PNX78907.1"/>
    </source>
</evidence>
<proteinExistence type="predicted"/>
<comment type="caution">
    <text evidence="2">The sequence shown here is derived from an EMBL/GenBank/DDBJ whole genome shotgun (WGS) entry which is preliminary data.</text>
</comment>
<reference evidence="2 3" key="1">
    <citation type="journal article" date="2014" name="Am. J. Bot.">
        <title>Genome assembly and annotation for red clover (Trifolium pratense; Fabaceae).</title>
        <authorList>
            <person name="Istvanek J."/>
            <person name="Jaros M."/>
            <person name="Krenek A."/>
            <person name="Repkova J."/>
        </authorList>
    </citation>
    <scope>NUCLEOTIDE SEQUENCE [LARGE SCALE GENOMIC DNA]</scope>
    <source>
        <strain evidence="3">cv. Tatra</strain>
        <tissue evidence="2">Young leaves</tissue>
    </source>
</reference>
<dbReference type="AlphaFoldDB" id="A0A2K3LK37"/>
<feature type="non-terminal residue" evidence="2">
    <location>
        <position position="144"/>
    </location>
</feature>
<dbReference type="InterPro" id="IPR011013">
    <property type="entry name" value="Gal_mutarotase_sf_dom"/>
</dbReference>
<dbReference type="EMBL" id="ASHM01034964">
    <property type="protein sequence ID" value="PNX78907.1"/>
    <property type="molecule type" value="Genomic_DNA"/>
</dbReference>
<feature type="signal peptide" evidence="1">
    <location>
        <begin position="1"/>
        <end position="24"/>
    </location>
</feature>
<dbReference type="GO" id="GO:0030246">
    <property type="term" value="F:carbohydrate binding"/>
    <property type="evidence" value="ECO:0007669"/>
    <property type="project" value="InterPro"/>
</dbReference>
<dbReference type="STRING" id="57577.A0A2K3LK37"/>
<dbReference type="Proteomes" id="UP000236291">
    <property type="component" value="Unassembled WGS sequence"/>
</dbReference>
<dbReference type="Gene3D" id="2.60.40.1760">
    <property type="entry name" value="glycosyl hydrolase (family 31)"/>
    <property type="match status" value="1"/>
</dbReference>
<accession>A0A2K3LK37</accession>